<dbReference type="RefSeq" id="WP_380869302.1">
    <property type="nucleotide sequence ID" value="NZ_JBHUMA010000006.1"/>
</dbReference>
<evidence type="ECO:0000313" key="2">
    <source>
        <dbReference type="Proteomes" id="UP001597393"/>
    </source>
</evidence>
<organism evidence="1 2">
    <name type="scientific">Sphingobacterium corticis</name>
    <dbReference type="NCBI Taxonomy" id="1812823"/>
    <lineage>
        <taxon>Bacteria</taxon>
        <taxon>Pseudomonadati</taxon>
        <taxon>Bacteroidota</taxon>
        <taxon>Sphingobacteriia</taxon>
        <taxon>Sphingobacteriales</taxon>
        <taxon>Sphingobacteriaceae</taxon>
        <taxon>Sphingobacterium</taxon>
    </lineage>
</organism>
<dbReference type="PANTHER" id="PTHR34220:SF7">
    <property type="entry name" value="SENSOR HISTIDINE KINASE YPDA"/>
    <property type="match status" value="1"/>
</dbReference>
<dbReference type="InterPro" id="IPR050640">
    <property type="entry name" value="Bact_2-comp_sensor_kinase"/>
</dbReference>
<reference evidence="2" key="1">
    <citation type="journal article" date="2019" name="Int. J. Syst. Evol. Microbiol.">
        <title>The Global Catalogue of Microorganisms (GCM) 10K type strain sequencing project: providing services to taxonomists for standard genome sequencing and annotation.</title>
        <authorList>
            <consortium name="The Broad Institute Genomics Platform"/>
            <consortium name="The Broad Institute Genome Sequencing Center for Infectious Disease"/>
            <person name="Wu L."/>
            <person name="Ma J."/>
        </authorList>
    </citation>
    <scope>NUCLEOTIDE SEQUENCE [LARGE SCALE GENOMIC DNA]</scope>
    <source>
        <strain evidence="2">KCTC 42248</strain>
    </source>
</reference>
<dbReference type="PANTHER" id="PTHR34220">
    <property type="entry name" value="SENSOR HISTIDINE KINASE YPDA"/>
    <property type="match status" value="1"/>
</dbReference>
<evidence type="ECO:0008006" key="3">
    <source>
        <dbReference type="Google" id="ProtNLM"/>
    </source>
</evidence>
<protein>
    <recommendedName>
        <fullName evidence="3">Histidine kinase</fullName>
    </recommendedName>
</protein>
<proteinExistence type="predicted"/>
<name>A0ABW5NJ74_9SPHI</name>
<comment type="caution">
    <text evidence="1">The sequence shown here is derived from an EMBL/GenBank/DDBJ whole genome shotgun (WGS) entry which is preliminary data.</text>
</comment>
<sequence length="200" mass="23166">MTKFIDRIFGTKVEVDLVRLALESRISFESAQVDKLLLRDYAIADRLNDLAAFQQDLLALNSESNWSLEQELDVLRQYVELIQSIKGADFFAQFNTKVVDQNAQIQSLILFPLIQNAIKNGYASMEKFPIKIRISGSEGSLLLEVSNRVNHYVENQGEDELIQFYRKRLQWIYADKHELFVNSNSQTFKATLFLKYDSND</sequence>
<gene>
    <name evidence="1" type="ORF">ACFSQ3_09445</name>
</gene>
<keyword evidence="2" id="KW-1185">Reference proteome</keyword>
<accession>A0ABW5NJ74</accession>
<dbReference type="Proteomes" id="UP001597393">
    <property type="component" value="Unassembled WGS sequence"/>
</dbReference>
<evidence type="ECO:0000313" key="1">
    <source>
        <dbReference type="EMBL" id="MFD2599176.1"/>
    </source>
</evidence>
<dbReference type="EMBL" id="JBHUMA010000006">
    <property type="protein sequence ID" value="MFD2599176.1"/>
    <property type="molecule type" value="Genomic_DNA"/>
</dbReference>